<dbReference type="KEGG" id="cyn:Cyan7425_4213"/>
<evidence type="ECO:0000256" key="4">
    <source>
        <dbReference type="ARBA" id="ARBA00023136"/>
    </source>
</evidence>
<feature type="transmembrane region" description="Helical" evidence="5">
    <location>
        <begin position="106"/>
        <end position="127"/>
    </location>
</feature>
<evidence type="ECO:0000259" key="6">
    <source>
        <dbReference type="Pfam" id="PF04932"/>
    </source>
</evidence>
<feature type="transmembrane region" description="Helical" evidence="5">
    <location>
        <begin position="336"/>
        <end position="359"/>
    </location>
</feature>
<evidence type="ECO:0000256" key="3">
    <source>
        <dbReference type="ARBA" id="ARBA00022989"/>
    </source>
</evidence>
<feature type="transmembrane region" description="Helical" evidence="5">
    <location>
        <begin position="380"/>
        <end position="401"/>
    </location>
</feature>
<gene>
    <name evidence="7" type="ordered locus">Cyan7425_4213</name>
</gene>
<reference evidence="7" key="1">
    <citation type="submission" date="2009-01" db="EMBL/GenBank/DDBJ databases">
        <title>Complete sequence of chromosome Cyanothece sp. PCC 7425.</title>
        <authorList>
            <consortium name="US DOE Joint Genome Institute"/>
            <person name="Lucas S."/>
            <person name="Copeland A."/>
            <person name="Lapidus A."/>
            <person name="Glavina del Rio T."/>
            <person name="Dalin E."/>
            <person name="Tice H."/>
            <person name="Bruce D."/>
            <person name="Goodwin L."/>
            <person name="Pitluck S."/>
            <person name="Sims D."/>
            <person name="Meineke L."/>
            <person name="Brettin T."/>
            <person name="Detter J.C."/>
            <person name="Han C."/>
            <person name="Larimer F."/>
            <person name="Land M."/>
            <person name="Hauser L."/>
            <person name="Kyrpides N."/>
            <person name="Ovchinnikova G."/>
            <person name="Liberton M."/>
            <person name="Stoeckel J."/>
            <person name="Banerjee A."/>
            <person name="Singh A."/>
            <person name="Page L."/>
            <person name="Sato H."/>
            <person name="Zhao L."/>
            <person name="Sherman L."/>
            <person name="Pakrasi H."/>
            <person name="Richardson P."/>
        </authorList>
    </citation>
    <scope>NUCLEOTIDE SEQUENCE</scope>
    <source>
        <strain evidence="7">PCC 7425</strain>
    </source>
</reference>
<proteinExistence type="predicted"/>
<name>B8HXI1_CYAP4</name>
<evidence type="ECO:0000256" key="2">
    <source>
        <dbReference type="ARBA" id="ARBA00022692"/>
    </source>
</evidence>
<dbReference type="HOGENOM" id="CLU_052475_0_0_3"/>
<accession>B8HXI1</accession>
<dbReference type="PANTHER" id="PTHR37422:SF13">
    <property type="entry name" value="LIPOPOLYSACCHARIDE BIOSYNTHESIS PROTEIN PA4999-RELATED"/>
    <property type="match status" value="1"/>
</dbReference>
<dbReference type="AlphaFoldDB" id="B8HXI1"/>
<evidence type="ECO:0000256" key="1">
    <source>
        <dbReference type="ARBA" id="ARBA00004141"/>
    </source>
</evidence>
<dbReference type="InterPro" id="IPR007016">
    <property type="entry name" value="O-antigen_ligase-rel_domated"/>
</dbReference>
<feature type="transmembrane region" description="Helical" evidence="5">
    <location>
        <begin position="20"/>
        <end position="39"/>
    </location>
</feature>
<dbReference type="GO" id="GO:0016020">
    <property type="term" value="C:membrane"/>
    <property type="evidence" value="ECO:0007669"/>
    <property type="project" value="UniProtKB-SubCell"/>
</dbReference>
<sequence length="430" mass="48452">MNGASPVRTDHRWLRISLLVLPYLPQLGALGLLTLTVRVLWQHRGKLVKDWLTLCFLAIALLFLLSSLTADNKLEALIQLANFLPFFAFFIALQFVLTNLQQLEQLAIDLVLTALPLNLIGILEFVIKSLRKLPLAQEAGWSLQWLGWPEIHEQDRAISLFIHPNLFASYATLILGLGLGLVLRLNSGSGPADGFFSSTLANKNIRLKRFYPGLIYTGTFINLITIFCSGSRNALATAVFLLILFSLLLRNKRKFLLIGWGLVLLLGIGVMVYGFGGRRISWEFFSRDPRFGIWQIAVSLIQERPWLGWGLGNFKFLYPPRLIDPNYPYIAHPHNFWLLLGVETGLPATLALSAIVGYICYRGVRCLMMSSIPERQQAILYPYLLAFTGCIGFALFDITLYDVRINAVSWLALGSIHWLTHHSKVGSRQL</sequence>
<dbReference type="InterPro" id="IPR051533">
    <property type="entry name" value="WaaL-like"/>
</dbReference>
<keyword evidence="3 5" id="KW-1133">Transmembrane helix</keyword>
<feature type="transmembrane region" description="Helical" evidence="5">
    <location>
        <begin position="76"/>
        <end position="97"/>
    </location>
</feature>
<dbReference type="EMBL" id="CP001344">
    <property type="protein sequence ID" value="ACL46526.1"/>
    <property type="molecule type" value="Genomic_DNA"/>
</dbReference>
<dbReference type="OrthoDB" id="547142at2"/>
<evidence type="ECO:0000313" key="7">
    <source>
        <dbReference type="EMBL" id="ACL46526.1"/>
    </source>
</evidence>
<dbReference type="STRING" id="395961.Cyan7425_4213"/>
<organism evidence="7">
    <name type="scientific">Cyanothece sp. (strain PCC 7425 / ATCC 29141)</name>
    <dbReference type="NCBI Taxonomy" id="395961"/>
    <lineage>
        <taxon>Bacteria</taxon>
        <taxon>Bacillati</taxon>
        <taxon>Cyanobacteriota</taxon>
        <taxon>Cyanophyceae</taxon>
        <taxon>Gomontiellales</taxon>
        <taxon>Cyanothecaceae</taxon>
        <taxon>Cyanothece</taxon>
    </lineage>
</organism>
<feature type="transmembrane region" description="Helical" evidence="5">
    <location>
        <begin position="210"/>
        <end position="227"/>
    </location>
</feature>
<comment type="subcellular location">
    <subcellularLocation>
        <location evidence="1">Membrane</location>
        <topology evidence="1">Multi-pass membrane protein</topology>
    </subcellularLocation>
</comment>
<feature type="transmembrane region" description="Helical" evidence="5">
    <location>
        <begin position="256"/>
        <end position="276"/>
    </location>
</feature>
<evidence type="ECO:0000256" key="5">
    <source>
        <dbReference type="SAM" id="Phobius"/>
    </source>
</evidence>
<feature type="domain" description="O-antigen ligase-related" evidence="6">
    <location>
        <begin position="219"/>
        <end position="352"/>
    </location>
</feature>
<keyword evidence="2 5" id="KW-0812">Transmembrane</keyword>
<feature type="transmembrane region" description="Helical" evidence="5">
    <location>
        <begin position="51"/>
        <end position="70"/>
    </location>
</feature>
<feature type="transmembrane region" description="Helical" evidence="5">
    <location>
        <begin position="167"/>
        <end position="185"/>
    </location>
</feature>
<protein>
    <submittedName>
        <fullName evidence="7">O-antigen polymerase</fullName>
    </submittedName>
</protein>
<dbReference type="eggNOG" id="COG3307">
    <property type="taxonomic scope" value="Bacteria"/>
</dbReference>
<dbReference type="PANTHER" id="PTHR37422">
    <property type="entry name" value="TEICHURONIC ACID BIOSYNTHESIS PROTEIN TUAE"/>
    <property type="match status" value="1"/>
</dbReference>
<keyword evidence="4 5" id="KW-0472">Membrane</keyword>
<dbReference type="Pfam" id="PF04932">
    <property type="entry name" value="Wzy_C"/>
    <property type="match status" value="1"/>
</dbReference>